<dbReference type="SUPFAM" id="SSF52313">
    <property type="entry name" value="Ribosomal protein S2"/>
    <property type="match status" value="1"/>
</dbReference>
<evidence type="ECO:0000313" key="1">
    <source>
        <dbReference type="EMBL" id="QWK44902.1"/>
    </source>
</evidence>
<sequence>MLRTGNAPLLSFFIGSSGYLVPRPLNENIKISKTMHPFLLGKRDIYSFYNLEKSLYGIRATLEVLKNIIANEGKITFVSNSPIFKKCLSLDPQITCIRWERSYLAKSKDADLFFLSDIQKENLVEAHRKGLLLVGVGSPTMSKIAYPFNLNVRSPLLADWFFSAIYTSCVRGNRMKGKKREIRFPSLLGKGRLKAVSGDAKILSNSSSSFMETVNNKNEIQAPV</sequence>
<proteinExistence type="predicted"/>
<name>A0A8F0FDE8_9PHAE</name>
<keyword evidence="1" id="KW-0687">Ribonucleoprotein</keyword>
<accession>A0A8F0FDE8</accession>
<protein>
    <submittedName>
        <fullName evidence="1">Ribosomal protein S2</fullName>
    </submittedName>
</protein>
<dbReference type="Gene3D" id="3.40.50.10490">
    <property type="entry name" value="Glucose-6-phosphate isomerase like protein, domain 1"/>
    <property type="match status" value="1"/>
</dbReference>
<organism evidence="1">
    <name type="scientific">Pseudochorda nagaii</name>
    <dbReference type="NCBI Taxonomy" id="74379"/>
    <lineage>
        <taxon>Eukaryota</taxon>
        <taxon>Sar</taxon>
        <taxon>Stramenopiles</taxon>
        <taxon>Ochrophyta</taxon>
        <taxon>PX clade</taxon>
        <taxon>Phaeophyceae</taxon>
        <taxon>Laminariales</taxon>
        <taxon>Pseudochordaceae</taxon>
        <taxon>Pseudochorda</taxon>
    </lineage>
</organism>
<gene>
    <name evidence="1" type="primary">rps2</name>
</gene>
<dbReference type="GO" id="GO:0005840">
    <property type="term" value="C:ribosome"/>
    <property type="evidence" value="ECO:0007669"/>
    <property type="project" value="UniProtKB-KW"/>
</dbReference>
<reference evidence="1" key="1">
    <citation type="journal article" date="2021" name="Genome Biol. Evol.">
        <title>Genomic rearrangements and sequence evolution across brown algal organelles.</title>
        <authorList>
            <person name="Starko S."/>
            <person name="Bringloe T.T."/>
            <person name="Gomez M.S."/>
            <person name="Darby H."/>
            <person name="Graham S.W."/>
            <person name="Martone P.T."/>
        </authorList>
    </citation>
    <scope>NUCLEOTIDE SEQUENCE</scope>
</reference>
<geneLocation type="mitochondrion" evidence="1"/>
<keyword evidence="1" id="KW-0496">Mitochondrion</keyword>
<dbReference type="AlphaFoldDB" id="A0A8F0FDE8"/>
<dbReference type="EMBL" id="MZ156063">
    <property type="protein sequence ID" value="QWK44902.1"/>
    <property type="molecule type" value="Genomic_DNA"/>
</dbReference>
<dbReference type="InterPro" id="IPR023591">
    <property type="entry name" value="Ribosomal_uS2_flav_dom_sf"/>
</dbReference>
<keyword evidence="1" id="KW-0689">Ribosomal protein</keyword>